<organism evidence="2 3">
    <name type="scientific">Filobasidium floriforme</name>
    <dbReference type="NCBI Taxonomy" id="5210"/>
    <lineage>
        <taxon>Eukaryota</taxon>
        <taxon>Fungi</taxon>
        <taxon>Dikarya</taxon>
        <taxon>Basidiomycota</taxon>
        <taxon>Agaricomycotina</taxon>
        <taxon>Tremellomycetes</taxon>
        <taxon>Filobasidiales</taxon>
        <taxon>Filobasidiaceae</taxon>
        <taxon>Filobasidium</taxon>
    </lineage>
</organism>
<sequence>MSHPRLLSQPAHPRPKKLVICCDGTWQSSTSLDPEHGTPSNVARLSRIIANAGNTDGVDWQQVVYYDAGVGTENVIEAYNFIVNNYSPGDRLFFFGFSRGAFTVRSAAGLVTELGVIRPSSFDRFLALYAKYIEAGEFEEIFSKTEPWKAFVEEKQRSGNGRGHAVEQGKDVVVQVIGVWDTVGAMGIPDIGHIIKVDNSFWRKQYEFHDTDLNPSVQHAFQALALDEQRASFAPSIWHLAPTNQTTELVQAWFPGAHSNVGGGSSARDAEGKLGTYEQLSYISYVWMLDRVRPYLALDPDELEAQKEVIGGVIQCAPDELAKKDTRDPATKGWIGAGLEFLKGRASSMRDMVYGYAGGTIVDSHTFGYDLLAFPKPREPLDLTAQEKEKGVRTGEVVHPSVWFRQESQRRDGQVEEEDVYQPIAMKGWTRETDGETGQSRWTKRDKEGRIVKSMPEFEIGRMPAQDSLERWLIDRSWCDTVHERVKNEWKSS</sequence>
<dbReference type="SUPFAM" id="SSF53474">
    <property type="entry name" value="alpha/beta-Hydrolases"/>
    <property type="match status" value="1"/>
</dbReference>
<accession>A0A8K0JKR1</accession>
<dbReference type="PANTHER" id="PTHR33840">
    <property type="match status" value="1"/>
</dbReference>
<evidence type="ECO:0000259" key="1">
    <source>
        <dbReference type="Pfam" id="PF09994"/>
    </source>
</evidence>
<feature type="domain" description="T6SS Phospholipase effector Tle1-like catalytic" evidence="1">
    <location>
        <begin position="16"/>
        <end position="290"/>
    </location>
</feature>
<dbReference type="Pfam" id="PF09994">
    <property type="entry name" value="T6SS_Tle1-like_cat"/>
    <property type="match status" value="1"/>
</dbReference>
<dbReference type="Proteomes" id="UP000812966">
    <property type="component" value="Unassembled WGS sequence"/>
</dbReference>
<protein>
    <recommendedName>
        <fullName evidence="1">T6SS Phospholipase effector Tle1-like catalytic domain-containing protein</fullName>
    </recommendedName>
</protein>
<comment type="caution">
    <text evidence="2">The sequence shown here is derived from an EMBL/GenBank/DDBJ whole genome shotgun (WGS) entry which is preliminary data.</text>
</comment>
<name>A0A8K0JKR1_9TREE</name>
<keyword evidence="3" id="KW-1185">Reference proteome</keyword>
<dbReference type="InterPro" id="IPR018712">
    <property type="entry name" value="Tle1-like_cat"/>
</dbReference>
<gene>
    <name evidence="2" type="ORF">FFLO_03621</name>
</gene>
<proteinExistence type="predicted"/>
<evidence type="ECO:0000313" key="2">
    <source>
        <dbReference type="EMBL" id="KAG7535875.1"/>
    </source>
</evidence>
<dbReference type="InterPro" id="IPR029058">
    <property type="entry name" value="AB_hydrolase_fold"/>
</dbReference>
<dbReference type="AlphaFoldDB" id="A0A8K0JKR1"/>
<reference evidence="2" key="1">
    <citation type="submission" date="2020-04" db="EMBL/GenBank/DDBJ databases">
        <title>Analysis of mating type loci in Filobasidium floriforme.</title>
        <authorList>
            <person name="Nowrousian M."/>
        </authorList>
    </citation>
    <scope>NUCLEOTIDE SEQUENCE</scope>
    <source>
        <strain evidence="2">CBS 6242</strain>
    </source>
</reference>
<dbReference type="EMBL" id="JABELV010000068">
    <property type="protein sequence ID" value="KAG7535875.1"/>
    <property type="molecule type" value="Genomic_DNA"/>
</dbReference>
<evidence type="ECO:0000313" key="3">
    <source>
        <dbReference type="Proteomes" id="UP000812966"/>
    </source>
</evidence>
<dbReference type="PANTHER" id="PTHR33840:SF16">
    <property type="entry name" value="DUF2235 DOMAIN-CONTAINING PROTEIN"/>
    <property type="match status" value="1"/>
</dbReference>